<dbReference type="RefSeq" id="WP_013455553.1">
    <property type="nucleotide sequence ID" value="NC_014759.1"/>
</dbReference>
<dbReference type="eggNOG" id="COG1572">
    <property type="taxonomic scope" value="Bacteria"/>
</dbReference>
<feature type="signal peptide" evidence="1">
    <location>
        <begin position="1"/>
        <end position="24"/>
    </location>
</feature>
<dbReference type="InterPro" id="IPR039477">
    <property type="entry name" value="ILEI/PANDER_dom"/>
</dbReference>
<dbReference type="KEGG" id="mtt:Ftrac_3437"/>
<dbReference type="Pfam" id="PF01364">
    <property type="entry name" value="Peptidase_C25"/>
    <property type="match status" value="1"/>
</dbReference>
<evidence type="ECO:0008006" key="6">
    <source>
        <dbReference type="Google" id="ProtNLM"/>
    </source>
</evidence>
<evidence type="ECO:0000313" key="5">
    <source>
        <dbReference type="Proteomes" id="UP000008720"/>
    </source>
</evidence>
<dbReference type="EMBL" id="CP002349">
    <property type="protein sequence ID" value="ADR23411.1"/>
    <property type="molecule type" value="Genomic_DNA"/>
</dbReference>
<dbReference type="PROSITE" id="PS52031">
    <property type="entry name" value="GG_LECTIN"/>
    <property type="match status" value="1"/>
</dbReference>
<proteinExistence type="predicted"/>
<evidence type="ECO:0000259" key="2">
    <source>
        <dbReference type="Pfam" id="PF01364"/>
    </source>
</evidence>
<protein>
    <recommendedName>
        <fullName evidence="6">Gingipain domain-containing protein</fullName>
    </recommendedName>
</protein>
<evidence type="ECO:0000313" key="4">
    <source>
        <dbReference type="EMBL" id="ADR23411.1"/>
    </source>
</evidence>
<gene>
    <name evidence="4" type="ordered locus">Ftrac_3437</name>
</gene>
<dbReference type="Proteomes" id="UP000008720">
    <property type="component" value="Chromosome"/>
</dbReference>
<dbReference type="InterPro" id="IPR001769">
    <property type="entry name" value="Gingipain"/>
</dbReference>
<evidence type="ECO:0000259" key="3">
    <source>
        <dbReference type="Pfam" id="PF15711"/>
    </source>
</evidence>
<feature type="chain" id="PRO_5003188004" description="Gingipain domain-containing protein" evidence="1">
    <location>
        <begin position="25"/>
        <end position="1668"/>
    </location>
</feature>
<dbReference type="GO" id="GO:0006508">
    <property type="term" value="P:proteolysis"/>
    <property type="evidence" value="ECO:0007669"/>
    <property type="project" value="InterPro"/>
</dbReference>
<feature type="domain" description="Gingipain" evidence="2">
    <location>
        <begin position="405"/>
        <end position="772"/>
    </location>
</feature>
<dbReference type="STRING" id="643867.Ftrac_3437"/>
<reference evidence="4 5" key="1">
    <citation type="journal article" date="2011" name="Stand. Genomic Sci.">
        <title>Complete genome sequence of Marivirga tractuosa type strain (H-43).</title>
        <authorList>
            <person name="Pagani I."/>
            <person name="Chertkov O."/>
            <person name="Lapidus A."/>
            <person name="Lucas S."/>
            <person name="Del Rio T.G."/>
            <person name="Tice H."/>
            <person name="Copeland A."/>
            <person name="Cheng J.F."/>
            <person name="Nolan M."/>
            <person name="Saunders E."/>
            <person name="Pitluck S."/>
            <person name="Held B."/>
            <person name="Goodwin L."/>
            <person name="Liolios K."/>
            <person name="Ovchinikova G."/>
            <person name="Ivanova N."/>
            <person name="Mavromatis K."/>
            <person name="Pati A."/>
            <person name="Chen A."/>
            <person name="Palaniappan K."/>
            <person name="Land M."/>
            <person name="Hauser L."/>
            <person name="Jeffries C.D."/>
            <person name="Detter J.C."/>
            <person name="Han C."/>
            <person name="Tapia R."/>
            <person name="Ngatchou-Djao O.D."/>
            <person name="Rohde M."/>
            <person name="Goker M."/>
            <person name="Spring S."/>
            <person name="Sikorski J."/>
            <person name="Woyke T."/>
            <person name="Bristow J."/>
            <person name="Eisen J.A."/>
            <person name="Markowitz V."/>
            <person name="Hugenholtz P."/>
            <person name="Klenk H.P."/>
            <person name="Kyrpides N.C."/>
        </authorList>
    </citation>
    <scope>NUCLEOTIDE SEQUENCE [LARGE SCALE GENOMIC DNA]</scope>
    <source>
        <strain evidence="5">ATCC 23168 / DSM 4126 / NBRC 15989 / NCIMB 1408 / VKM B-1430 / H-43</strain>
    </source>
</reference>
<name>E4TMH7_MARTH</name>
<dbReference type="InterPro" id="IPR013783">
    <property type="entry name" value="Ig-like_fold"/>
</dbReference>
<dbReference type="InterPro" id="IPR029030">
    <property type="entry name" value="Caspase-like_dom_sf"/>
</dbReference>
<dbReference type="Gene3D" id="3.40.50.1460">
    <property type="match status" value="1"/>
</dbReference>
<evidence type="ECO:0000256" key="1">
    <source>
        <dbReference type="SAM" id="SignalP"/>
    </source>
</evidence>
<keyword evidence="1" id="KW-0732">Signal</keyword>
<feature type="domain" description="ILEI/PANDER" evidence="3">
    <location>
        <begin position="1121"/>
        <end position="1183"/>
    </location>
</feature>
<dbReference type="GO" id="GO:0008234">
    <property type="term" value="F:cysteine-type peptidase activity"/>
    <property type="evidence" value="ECO:0007669"/>
    <property type="project" value="InterPro"/>
</dbReference>
<accession>E4TMH7</accession>
<dbReference type="Gene3D" id="2.60.40.4070">
    <property type="match status" value="1"/>
</dbReference>
<dbReference type="OrthoDB" id="9757650at2"/>
<dbReference type="Pfam" id="PF15711">
    <property type="entry name" value="ILEI"/>
    <property type="match status" value="1"/>
</dbReference>
<dbReference type="SUPFAM" id="SSF52129">
    <property type="entry name" value="Caspase-like"/>
    <property type="match status" value="1"/>
</dbReference>
<dbReference type="Gene3D" id="2.60.40.10">
    <property type="entry name" value="Immunoglobulins"/>
    <property type="match status" value="1"/>
</dbReference>
<keyword evidence="5" id="KW-1185">Reference proteome</keyword>
<dbReference type="HOGENOM" id="CLU_003069_0_0_10"/>
<organism evidence="4 5">
    <name type="scientific">Marivirga tractuosa (strain ATCC 23168 / DSM 4126 / NBRC 15989 / NCIMB 1408 / VKM B-1430 / H-43)</name>
    <name type="common">Microscilla tractuosa</name>
    <name type="synonym">Flexibacter tractuosus</name>
    <dbReference type="NCBI Taxonomy" id="643867"/>
    <lineage>
        <taxon>Bacteria</taxon>
        <taxon>Pseudomonadati</taxon>
        <taxon>Bacteroidota</taxon>
        <taxon>Cytophagia</taxon>
        <taxon>Cytophagales</taxon>
        <taxon>Marivirgaceae</taxon>
        <taxon>Marivirga</taxon>
    </lineage>
</organism>
<sequence length="1668" mass="187450">MLKNKLFNTILTFVLSASIHFVSAQNPQSWINFNQSYYKISLESTAAYELEYDDLLDAGVPLSTIDARSLQIFYRGQEIAIRVSGQSDGRLDQGDVIQFLGKRNDGVSDTPLYRNPEDQAHQYYNLFTDESAYFLTWKNDGTNGKRIQEQNIINNTNNLAAENAVEKEIIRLFTNSADRGQRYSPQDEVYYSAFDLGEGWSGSAFTNPTNFSITGLERAVRTELPPRLEILIQGRNIRQHQTEVLVGPSENSLRSLGTVNFDEYEYVTFSDDLEWTDVANNGSMVIRLLPQAEGADRISLSYIKINFQKEPNYDNEAGGKLTLESNPLGSSYLQLFNTNSTARLYRTENFNEPILLKTNRVGTEINTVVENTFAGAELFLQNQNFLTPSIKKVNFRDYGNFNPDYVILSHPDLGSPSGDYNNPVKAYAAYRNSEEGGGYDTLVVDINRLYDQFNYGETSPLAVYRFTQFLVENTKAEMVFIIGKGLNWYHSYYRRNEIPNELFNEYVPTAGSPGSDILFGFDWKENNRAAISFGRLNAHNSQNVADYLDKIKEMEAKPFDDLRRKHFLNLSGGISFFEVNRFSGYINDFSTYAKSPYIGGNHSNFTKETTQVVEFINVADQVNQGLNLITFFGHSGPNTADIDIGRVSDENLGYNNKGKYPFILINGCDAGAFYQIAKNETPFGEDWVNTAEKGSSGILAHAYLGFPNELKRYSDLFYANAYGDSVLIDQPIGLVLQKTINDYLANFGTNPAPLYMSQAQQMNLLCDPAYKLFPAGKPDYAISDEDLEVVSLDGQPIDALTSEFGLDVIIRNYGITNADSIEILVKRTLPNNEVIVQDTQKVAAINYQDTVTLSIYNDRPESFGQNILEVIIDPSGKIEEIKDDNNTASINYFLTLGTTLNLYPYDEGLSDQQNITLTAQSVDLLADEREFLFELDTTRSFDSPYLKKQSISAKVIAKWETDLLSNDNQAYFWRSKFANPREGELDEWTISSFTYTNSSVQGWQQNTTDQFLLNTIEGITIEDSWTFEENTFNLEVSAPGNSALGSLSIKINGNEYAITNLNGAACRINRLNLLAFDKSNAVPYSILTDGSAFDLNDNLTCGIRPQVINQISNTQLAQPETYFKKYFDELPTGDIVLLSSYDSVAWNILRANNRTQLLDLGASASVIDNLQNGDPYILLGRKGLGAGNGIEVTATQTPKSEQSISLNEDVEARFESGTIISKTIGPVKEWIELDAEFEDIEASDQIRLDVFGIDTLSNQSLLFSDAVLPLDISTINVNHYPQLRLRVTFTDPDNLSPAKLAKWKVNYREVPDAVLLPSEMANRASTELAEGETFSKSFRAINVTPNDFDAPIPYLRQVFNREDRVFHNETNALAPLEADADTTFSIEVDTRGKVGENDLTLSLNPNSNYNENRLTNNVISYQRLFEVKKDSLPPFVEVTFDGISILDGDIVSPRPYIQIKLKDENTLINKSDTTGIDIQLRRDCEECVSQRINFSNPNIEWVSATEEKAFTVNYQPDALEDGNYQLSVQATDASNNTAGEEPYKVRFEVINASTITNFYPYPNPFSTSTRFVFTLTGTDLPQEIKIQILTVTGRVVREILQDEIGPIHIGNNITDYAWDGKDEFGDRLANGVYLYRVLVRKDGVFMEQRATAGDKAFTKGYGKLYILR</sequence>
<dbReference type="CDD" id="cd02258">
    <property type="entry name" value="Peptidase_C25_N"/>
    <property type="match status" value="1"/>
</dbReference>